<evidence type="ECO:0000259" key="1">
    <source>
        <dbReference type="Pfam" id="PF01408"/>
    </source>
</evidence>
<reference evidence="3 4" key="1">
    <citation type="submission" date="2023-02" db="EMBL/GenBank/DDBJ databases">
        <title>Genome sequence of Sphingobacterium sp. KACC 22765.</title>
        <authorList>
            <person name="Kim S."/>
            <person name="Heo J."/>
            <person name="Kwon S.-W."/>
        </authorList>
    </citation>
    <scope>NUCLEOTIDE SEQUENCE [LARGE SCALE GENOMIC DNA]</scope>
    <source>
        <strain evidence="3 4">KACC 22765</strain>
    </source>
</reference>
<dbReference type="Gene3D" id="3.40.50.720">
    <property type="entry name" value="NAD(P)-binding Rossmann-like Domain"/>
    <property type="match status" value="1"/>
</dbReference>
<dbReference type="EMBL" id="CP117880">
    <property type="protein sequence ID" value="WDF70799.1"/>
    <property type="molecule type" value="Genomic_DNA"/>
</dbReference>
<dbReference type="Pfam" id="PF01408">
    <property type="entry name" value="GFO_IDH_MocA"/>
    <property type="match status" value="1"/>
</dbReference>
<organism evidence="3 4">
    <name type="scientific">Sphingobacterium oryzagri</name>
    <dbReference type="NCBI Taxonomy" id="3025669"/>
    <lineage>
        <taxon>Bacteria</taxon>
        <taxon>Pseudomonadati</taxon>
        <taxon>Bacteroidota</taxon>
        <taxon>Sphingobacteriia</taxon>
        <taxon>Sphingobacteriales</taxon>
        <taxon>Sphingobacteriaceae</taxon>
        <taxon>Sphingobacterium</taxon>
    </lineage>
</organism>
<sequence>MKRKDFIRQISVLAASGVLLKAQAFTKVDQPIRVGLIGVNGMGWSNLSAILKLPNVKCTALCDVDERILDKRITELAEKKIDVQRFIDHNELLKADLVDAVIIGTPDHWHCLQMVDAVKAGKHVYVEKPIGNSIRECELMVAAAQKYNKIVQVGQWQRSQQHFKDAIAFVHSGKLGKIRLVKAWAYQGWMKSIPVKPDGAAPTGVHYDRWLGPAKKRPFNPNRFHFEFRWFWDYAGGLMTDWGVHMLDYALMGMKVSDPKSIMAAGGKFAYPDDAAETPDTLTTVFEFDDFNIQWEHANGIDLGPYGKNHGVAFIGNNGTLVLNREGWEVIPEKGRMEAVAFQPSRDNGLDKHMVNFVTAIQRNDKSLLNAPIEAGAHIAIFSQMGNIAHRTGKKLYWDAAKRNFTAKDANQYLVASYHNGYKLPVI</sequence>
<dbReference type="InterPro" id="IPR000683">
    <property type="entry name" value="Gfo/Idh/MocA-like_OxRdtase_N"/>
</dbReference>
<dbReference type="RefSeq" id="WP_274269503.1">
    <property type="nucleotide sequence ID" value="NZ_CP117880.1"/>
</dbReference>
<protein>
    <submittedName>
        <fullName evidence="3">Gfo/Idh/MocA family oxidoreductase</fullName>
    </submittedName>
</protein>
<dbReference type="Proteomes" id="UP001221558">
    <property type="component" value="Chromosome"/>
</dbReference>
<dbReference type="PANTHER" id="PTHR43818">
    <property type="entry name" value="BCDNA.GH03377"/>
    <property type="match status" value="1"/>
</dbReference>
<gene>
    <name evidence="3" type="ORF">PQ465_10570</name>
</gene>
<evidence type="ECO:0000259" key="2">
    <source>
        <dbReference type="Pfam" id="PF19051"/>
    </source>
</evidence>
<accession>A0ABY7WU11</accession>
<dbReference type="InterPro" id="IPR050463">
    <property type="entry name" value="Gfo/Idh/MocA_oxidrdct_glycsds"/>
</dbReference>
<dbReference type="InterPro" id="IPR043906">
    <property type="entry name" value="Gfo/Idh/MocA_OxRdtase_bact_C"/>
</dbReference>
<dbReference type="InterPro" id="IPR036291">
    <property type="entry name" value="NAD(P)-bd_dom_sf"/>
</dbReference>
<proteinExistence type="predicted"/>
<dbReference type="Pfam" id="PF19051">
    <property type="entry name" value="GFO_IDH_MocA_C2"/>
    <property type="match status" value="1"/>
</dbReference>
<dbReference type="SUPFAM" id="SSF55347">
    <property type="entry name" value="Glyceraldehyde-3-phosphate dehydrogenase-like, C-terminal domain"/>
    <property type="match status" value="1"/>
</dbReference>
<dbReference type="Gene3D" id="3.30.360.10">
    <property type="entry name" value="Dihydrodipicolinate Reductase, domain 2"/>
    <property type="match status" value="1"/>
</dbReference>
<feature type="domain" description="Gfo/Idh/MocA-like oxidoreductase N-terminal" evidence="1">
    <location>
        <begin position="32"/>
        <end position="154"/>
    </location>
</feature>
<name>A0ABY7WU11_9SPHI</name>
<feature type="domain" description="Gfo/Idh/MocA-like oxidoreductase bacterial type C-terminal" evidence="2">
    <location>
        <begin position="200"/>
        <end position="416"/>
    </location>
</feature>
<keyword evidence="4" id="KW-1185">Reference proteome</keyword>
<dbReference type="PANTHER" id="PTHR43818:SF5">
    <property type="entry name" value="OXIDOREDUCTASE FAMILY PROTEIN"/>
    <property type="match status" value="1"/>
</dbReference>
<evidence type="ECO:0000313" key="3">
    <source>
        <dbReference type="EMBL" id="WDF70799.1"/>
    </source>
</evidence>
<evidence type="ECO:0000313" key="4">
    <source>
        <dbReference type="Proteomes" id="UP001221558"/>
    </source>
</evidence>
<dbReference type="SUPFAM" id="SSF51735">
    <property type="entry name" value="NAD(P)-binding Rossmann-fold domains"/>
    <property type="match status" value="1"/>
</dbReference>